<dbReference type="Proteomes" id="UP001177003">
    <property type="component" value="Chromosome 0"/>
</dbReference>
<dbReference type="PANTHER" id="PTHR36373">
    <property type="entry name" value="EXPRESSED PROTEIN"/>
    <property type="match status" value="1"/>
</dbReference>
<evidence type="ECO:0000313" key="3">
    <source>
        <dbReference type="Proteomes" id="UP001177003"/>
    </source>
</evidence>
<gene>
    <name evidence="2" type="ORF">LSALG_LOCUS3031</name>
</gene>
<sequence>MSPKNKNWSGEEEEKLAQAWLTVSEEDVGETYVRNVDKICLKWHDMRVRCSEFNGIYNFVINNVHEAEIDPVNMAMEQYENTNQQRFRHVKAWQKLKNSPKWNNLAKKHKLEVWYPMLVVGEYGADVAPTTYMKTRDVNRSFRILNNQVIAPIGLSFSLLRSLTQTALSSSFSVSLSNPSMDVAVIDWKDSKFEKDILYEDINAPQWIDFSNHDPPVDDEAWFCRPDCDHPKTVEDFFRQRTPNSAKLPRSVSVSEIPEFSDRNRRDAALKKRGFPLNKDSKTTKCIQDSENQNPNFSTPPIHKPKSIKEMIKSSSEKINVDNDFLLKEEPQPPRLLKHTLSARNLFAGRDILNQVTEFCNELKRLATRTKDNGEKEIVNKSVVPSKKQEMGVLQESKSERKPLLENPEEMEHKNVKEKLTRKKMNGDLENTPIALNMKTIRGKDEERLLQIRTNPPSPQCFSANRGTPKPTPPPKASRLRTKERGILEEISIKEVKKEVKVNTNQAAPLLTQNEAKGLDVFWLFKPCTLSG</sequence>
<feature type="compositionally biased region" description="Polar residues" evidence="1">
    <location>
        <begin position="454"/>
        <end position="466"/>
    </location>
</feature>
<evidence type="ECO:0000313" key="2">
    <source>
        <dbReference type="EMBL" id="CAI9262288.1"/>
    </source>
</evidence>
<dbReference type="EMBL" id="OX465086">
    <property type="protein sequence ID" value="CAI9262288.1"/>
    <property type="molecule type" value="Genomic_DNA"/>
</dbReference>
<reference evidence="2" key="1">
    <citation type="submission" date="2023-04" db="EMBL/GenBank/DDBJ databases">
        <authorList>
            <person name="Vijverberg K."/>
            <person name="Xiong W."/>
            <person name="Schranz E."/>
        </authorList>
    </citation>
    <scope>NUCLEOTIDE SEQUENCE</scope>
</reference>
<keyword evidence="3" id="KW-1185">Reference proteome</keyword>
<feature type="region of interest" description="Disordered" evidence="1">
    <location>
        <begin position="454"/>
        <end position="479"/>
    </location>
</feature>
<name>A0AA35VLS1_LACSI</name>
<accession>A0AA35VLS1</accession>
<proteinExistence type="predicted"/>
<organism evidence="2 3">
    <name type="scientific">Lactuca saligna</name>
    <name type="common">Willowleaf lettuce</name>
    <dbReference type="NCBI Taxonomy" id="75948"/>
    <lineage>
        <taxon>Eukaryota</taxon>
        <taxon>Viridiplantae</taxon>
        <taxon>Streptophyta</taxon>
        <taxon>Embryophyta</taxon>
        <taxon>Tracheophyta</taxon>
        <taxon>Spermatophyta</taxon>
        <taxon>Magnoliopsida</taxon>
        <taxon>eudicotyledons</taxon>
        <taxon>Gunneridae</taxon>
        <taxon>Pentapetalae</taxon>
        <taxon>asterids</taxon>
        <taxon>campanulids</taxon>
        <taxon>Asterales</taxon>
        <taxon>Asteraceae</taxon>
        <taxon>Cichorioideae</taxon>
        <taxon>Cichorieae</taxon>
        <taxon>Lactucinae</taxon>
        <taxon>Lactuca</taxon>
    </lineage>
</organism>
<dbReference type="PANTHER" id="PTHR36373:SF1">
    <property type="entry name" value="EXPRESSED PROTEIN"/>
    <property type="match status" value="1"/>
</dbReference>
<protein>
    <submittedName>
        <fullName evidence="2">Uncharacterized protein</fullName>
    </submittedName>
</protein>
<evidence type="ECO:0000256" key="1">
    <source>
        <dbReference type="SAM" id="MobiDB-lite"/>
    </source>
</evidence>
<dbReference type="AlphaFoldDB" id="A0AA35VLS1"/>